<dbReference type="GO" id="GO:0008021">
    <property type="term" value="C:synaptic vesicle"/>
    <property type="evidence" value="ECO:0007669"/>
    <property type="project" value="InterPro"/>
</dbReference>
<dbReference type="PROSITE" id="PS50178">
    <property type="entry name" value="ZF_FYVE"/>
    <property type="match status" value="1"/>
</dbReference>
<dbReference type="InterPro" id="IPR000008">
    <property type="entry name" value="C2_dom"/>
</dbReference>
<dbReference type="GO" id="GO:0031267">
    <property type="term" value="F:small GTPase binding"/>
    <property type="evidence" value="ECO:0007669"/>
    <property type="project" value="InterPro"/>
</dbReference>
<feature type="compositionally biased region" description="Polar residues" evidence="5">
    <location>
        <begin position="216"/>
        <end position="244"/>
    </location>
</feature>
<evidence type="ECO:0000256" key="5">
    <source>
        <dbReference type="SAM" id="MobiDB-lite"/>
    </source>
</evidence>
<dbReference type="InterPro" id="IPR013083">
    <property type="entry name" value="Znf_RING/FYVE/PHD"/>
</dbReference>
<dbReference type="InterPro" id="IPR043566">
    <property type="entry name" value="Rabphilin/DOC2/Noc2"/>
</dbReference>
<keyword evidence="2 4" id="KW-0863">Zinc-finger</keyword>
<dbReference type="EMBL" id="CAJNOR010007456">
    <property type="protein sequence ID" value="CAF1617587.1"/>
    <property type="molecule type" value="Genomic_DNA"/>
</dbReference>
<dbReference type="GO" id="GO:0061669">
    <property type="term" value="P:spontaneous neurotransmitter secretion"/>
    <property type="evidence" value="ECO:0007669"/>
    <property type="project" value="TreeGrafter"/>
</dbReference>
<dbReference type="PRINTS" id="PR00360">
    <property type="entry name" value="C2DOMAIN"/>
</dbReference>
<feature type="domain" description="C2" evidence="6">
    <location>
        <begin position="383"/>
        <end position="505"/>
    </location>
</feature>
<evidence type="ECO:0000259" key="7">
    <source>
        <dbReference type="PROSITE" id="PS50178"/>
    </source>
</evidence>
<dbReference type="Gene3D" id="2.60.40.150">
    <property type="entry name" value="C2 domain"/>
    <property type="match status" value="2"/>
</dbReference>
<feature type="domain" description="FYVE-type" evidence="7">
    <location>
        <begin position="107"/>
        <end position="163"/>
    </location>
</feature>
<feature type="region of interest" description="Disordered" evidence="5">
    <location>
        <begin position="281"/>
        <end position="340"/>
    </location>
</feature>
<dbReference type="Pfam" id="PF00168">
    <property type="entry name" value="C2"/>
    <property type="match status" value="2"/>
</dbReference>
<evidence type="ECO:0000313" key="9">
    <source>
        <dbReference type="EMBL" id="CAF0726071.1"/>
    </source>
</evidence>
<keyword evidence="11" id="KW-1185">Reference proteome</keyword>
<dbReference type="SUPFAM" id="SSF57903">
    <property type="entry name" value="FYVE/PHD zinc finger"/>
    <property type="match status" value="1"/>
</dbReference>
<dbReference type="Proteomes" id="UP000663852">
    <property type="component" value="Unassembled WGS sequence"/>
</dbReference>
<keyword evidence="3" id="KW-0862">Zinc</keyword>
<feature type="domain" description="RabBD" evidence="8">
    <location>
        <begin position="59"/>
        <end position="175"/>
    </location>
</feature>
<sequence length="676" mass="75737">MKDSSNGSFVCPNDRQLQLRAKLNSGWSFHTGRPTTRSASAAPSSRFGSAAAAATNAVASNNNSLRDEEMERIKKVLERAQRIELIEQERVGRLYDRLDNMKKHATGNGSTQCVLCADGFGMLGVSSTFCVDCHKAVCNKCSIETVHNQQIISLCKLCSENRELWKKTGAWFFRALPTRSAIPVTIKPSSSAISSVTTKSDSISIEDDSNSDDRQSVGSRFNRQPSPSTATVNNHYTTVDSYPQNYDNQRAMAEHDRDESIDSFKTDDRSLKDVSIDEYVPKSQLRTQSQLSQPVVSTSSSSSSPIPSNTSNNTSSTPPPTQTAPTTLLQPSPSPVPITPTLSNIRPLSSIVINTPSVADDCGTTRQFASYFQSSRWFFSLVGLGLLDFDIIWREAFNILTINLVRARSLRAADSNGLSDPYVKLHLVPGVAKATKLRSHTIRRTLNPDFDETLVYHGISAEDIKVKTLKFTVLDEDSVGADFLGEYRLKLSTIKSDVKEAFSVYLQHKTDFLHDEDKNERGKILLSLFYSKLTCNFHVRVIRGIQLLPMDFGHTSDPYCKLALYPSTDNNSKWSFKTTVKRHTLQPEFNEEFVFSRVQFPDLISKTLQITVYDKDVGKKDDYIGGFELGQSASGDELKHWLLMVKSPEQWVEMWHKLKPEQYHSTLRQQDSQTSR</sequence>
<feature type="domain" description="C2" evidence="6">
    <location>
        <begin position="520"/>
        <end position="652"/>
    </location>
</feature>
<dbReference type="GO" id="GO:0006886">
    <property type="term" value="P:intracellular protein transport"/>
    <property type="evidence" value="ECO:0007669"/>
    <property type="project" value="InterPro"/>
</dbReference>
<organism evidence="9 12">
    <name type="scientific">Adineta ricciae</name>
    <name type="common">Rotifer</name>
    <dbReference type="NCBI Taxonomy" id="249248"/>
    <lineage>
        <taxon>Eukaryota</taxon>
        <taxon>Metazoa</taxon>
        <taxon>Spiralia</taxon>
        <taxon>Gnathifera</taxon>
        <taxon>Rotifera</taxon>
        <taxon>Eurotatoria</taxon>
        <taxon>Bdelloidea</taxon>
        <taxon>Adinetida</taxon>
        <taxon>Adinetidae</taxon>
        <taxon>Adineta</taxon>
    </lineage>
</organism>
<protein>
    <recommendedName>
        <fullName evidence="13">Rabphilin</fullName>
    </recommendedName>
</protein>
<feature type="compositionally biased region" description="Low complexity" evidence="5">
    <location>
        <begin position="287"/>
        <end position="316"/>
    </location>
</feature>
<evidence type="ECO:0008006" key="13">
    <source>
        <dbReference type="Google" id="ProtNLM"/>
    </source>
</evidence>
<evidence type="ECO:0000259" key="6">
    <source>
        <dbReference type="PROSITE" id="PS50004"/>
    </source>
</evidence>
<dbReference type="InterPro" id="IPR010911">
    <property type="entry name" value="Rab_BD"/>
</dbReference>
<accession>A0A813MS07</accession>
<dbReference type="OrthoDB" id="270970at2759"/>
<comment type="caution">
    <text evidence="9">The sequence shown here is derived from an EMBL/GenBank/DDBJ whole genome shotgun (WGS) entry which is preliminary data.</text>
</comment>
<reference evidence="9" key="1">
    <citation type="submission" date="2021-02" db="EMBL/GenBank/DDBJ databases">
        <authorList>
            <person name="Nowell W R."/>
        </authorList>
    </citation>
    <scope>NUCLEOTIDE SEQUENCE</scope>
</reference>
<dbReference type="Pfam" id="PF02318">
    <property type="entry name" value="FYVE_2"/>
    <property type="match status" value="1"/>
</dbReference>
<dbReference type="InterPro" id="IPR011011">
    <property type="entry name" value="Znf_FYVE_PHD"/>
</dbReference>
<dbReference type="InterPro" id="IPR017455">
    <property type="entry name" value="Znf_FYVE-rel"/>
</dbReference>
<feature type="region of interest" description="Disordered" evidence="5">
    <location>
        <begin position="197"/>
        <end position="244"/>
    </location>
</feature>
<evidence type="ECO:0000256" key="3">
    <source>
        <dbReference type="ARBA" id="ARBA00022833"/>
    </source>
</evidence>
<dbReference type="SUPFAM" id="SSF49562">
    <property type="entry name" value="C2 domain (Calcium/lipid-binding domain, CaLB)"/>
    <property type="match status" value="2"/>
</dbReference>
<evidence type="ECO:0000313" key="10">
    <source>
        <dbReference type="EMBL" id="CAF1617587.1"/>
    </source>
</evidence>
<dbReference type="InterPro" id="IPR041282">
    <property type="entry name" value="FYVE_2"/>
</dbReference>
<dbReference type="AlphaFoldDB" id="A0A813MS07"/>
<dbReference type="SMART" id="SM00239">
    <property type="entry name" value="C2"/>
    <property type="match status" value="2"/>
</dbReference>
<dbReference type="PANTHER" id="PTHR45729:SF6">
    <property type="entry name" value="RABPHILIN, ISOFORM A"/>
    <property type="match status" value="1"/>
</dbReference>
<dbReference type="GO" id="GO:0008270">
    <property type="term" value="F:zinc ion binding"/>
    <property type="evidence" value="ECO:0007669"/>
    <property type="project" value="UniProtKB-KW"/>
</dbReference>
<evidence type="ECO:0000256" key="4">
    <source>
        <dbReference type="PROSITE-ProRule" id="PRU00091"/>
    </source>
</evidence>
<evidence type="ECO:0000259" key="8">
    <source>
        <dbReference type="PROSITE" id="PS50916"/>
    </source>
</evidence>
<evidence type="ECO:0000313" key="12">
    <source>
        <dbReference type="Proteomes" id="UP000663852"/>
    </source>
</evidence>
<dbReference type="PROSITE" id="PS50004">
    <property type="entry name" value="C2"/>
    <property type="match status" value="2"/>
</dbReference>
<proteinExistence type="predicted"/>
<dbReference type="EMBL" id="CAJNOJ010000002">
    <property type="protein sequence ID" value="CAF0726071.1"/>
    <property type="molecule type" value="Genomic_DNA"/>
</dbReference>
<evidence type="ECO:0000256" key="2">
    <source>
        <dbReference type="ARBA" id="ARBA00022771"/>
    </source>
</evidence>
<dbReference type="InterPro" id="IPR035892">
    <property type="entry name" value="C2_domain_sf"/>
</dbReference>
<dbReference type="GO" id="GO:0017158">
    <property type="term" value="P:regulation of calcium ion-dependent exocytosis"/>
    <property type="evidence" value="ECO:0007669"/>
    <property type="project" value="TreeGrafter"/>
</dbReference>
<name>A0A813MS07_ADIRI</name>
<dbReference type="GO" id="GO:0016020">
    <property type="term" value="C:membrane"/>
    <property type="evidence" value="ECO:0007669"/>
    <property type="project" value="InterPro"/>
</dbReference>
<dbReference type="Gene3D" id="3.30.40.10">
    <property type="entry name" value="Zinc/RING finger domain, C3HC4 (zinc finger)"/>
    <property type="match status" value="1"/>
</dbReference>
<keyword evidence="1" id="KW-0479">Metal-binding</keyword>
<dbReference type="Proteomes" id="UP000663828">
    <property type="component" value="Unassembled WGS sequence"/>
</dbReference>
<gene>
    <name evidence="9" type="ORF">EDS130_LOCUS707</name>
    <name evidence="10" type="ORF">XAT740_LOCUS49778</name>
</gene>
<dbReference type="PROSITE" id="PS50916">
    <property type="entry name" value="RABBD"/>
    <property type="match status" value="1"/>
</dbReference>
<dbReference type="GO" id="GO:0006887">
    <property type="term" value="P:exocytosis"/>
    <property type="evidence" value="ECO:0007669"/>
    <property type="project" value="InterPro"/>
</dbReference>
<dbReference type="InterPro" id="IPR030541">
    <property type="entry name" value="FYVE_RBF-1"/>
</dbReference>
<evidence type="ECO:0000313" key="11">
    <source>
        <dbReference type="Proteomes" id="UP000663828"/>
    </source>
</evidence>
<dbReference type="PANTHER" id="PTHR45729">
    <property type="entry name" value="RABPHILIN, ISOFORM A"/>
    <property type="match status" value="1"/>
</dbReference>
<evidence type="ECO:0000256" key="1">
    <source>
        <dbReference type="ARBA" id="ARBA00022723"/>
    </source>
</evidence>
<dbReference type="CDD" id="cd15746">
    <property type="entry name" value="FYVE_RP3A_like"/>
    <property type="match status" value="1"/>
</dbReference>